<name>A0AAV4QKA4_9ARAC</name>
<gene>
    <name evidence="1" type="ORF">CDAR_309251</name>
</gene>
<keyword evidence="2" id="KW-1185">Reference proteome</keyword>
<accession>A0AAV4QKA4</accession>
<dbReference type="EMBL" id="BPLQ01004596">
    <property type="protein sequence ID" value="GIY09284.1"/>
    <property type="molecule type" value="Genomic_DNA"/>
</dbReference>
<evidence type="ECO:0008006" key="3">
    <source>
        <dbReference type="Google" id="ProtNLM"/>
    </source>
</evidence>
<dbReference type="AlphaFoldDB" id="A0AAV4QKA4"/>
<dbReference type="Proteomes" id="UP001054837">
    <property type="component" value="Unassembled WGS sequence"/>
</dbReference>
<organism evidence="1 2">
    <name type="scientific">Caerostris darwini</name>
    <dbReference type="NCBI Taxonomy" id="1538125"/>
    <lineage>
        <taxon>Eukaryota</taxon>
        <taxon>Metazoa</taxon>
        <taxon>Ecdysozoa</taxon>
        <taxon>Arthropoda</taxon>
        <taxon>Chelicerata</taxon>
        <taxon>Arachnida</taxon>
        <taxon>Araneae</taxon>
        <taxon>Araneomorphae</taxon>
        <taxon>Entelegynae</taxon>
        <taxon>Araneoidea</taxon>
        <taxon>Araneidae</taxon>
        <taxon>Caerostris</taxon>
    </lineage>
</organism>
<evidence type="ECO:0000313" key="1">
    <source>
        <dbReference type="EMBL" id="GIY09284.1"/>
    </source>
</evidence>
<comment type="caution">
    <text evidence="1">The sequence shown here is derived from an EMBL/GenBank/DDBJ whole genome shotgun (WGS) entry which is preliminary data.</text>
</comment>
<protein>
    <recommendedName>
        <fullName evidence="3">C2H2-type domain-containing protein</fullName>
    </recommendedName>
</protein>
<reference evidence="1 2" key="1">
    <citation type="submission" date="2021-06" db="EMBL/GenBank/DDBJ databases">
        <title>Caerostris darwini draft genome.</title>
        <authorList>
            <person name="Kono N."/>
            <person name="Arakawa K."/>
        </authorList>
    </citation>
    <scope>NUCLEOTIDE SEQUENCE [LARGE SCALE GENOMIC DNA]</scope>
</reference>
<proteinExistence type="predicted"/>
<sequence length="162" mass="18102">MCRCDRCVDGSIVGRQNSKISLSFPIQGKILCPESDCSASFVGKFWNTIKGFLIKHLWFVHGISIATYVFTCNICHQNISGNPKEHLCFKSDDNPLVIHVEQELKCTSCPASFSSSLGLQNHLKAPDKSAALSQVTPLSIPTSRRRKKKSEETWDFFVSSFD</sequence>
<evidence type="ECO:0000313" key="2">
    <source>
        <dbReference type="Proteomes" id="UP001054837"/>
    </source>
</evidence>